<name>A0A1W6MLM0_9FLAO</name>
<dbReference type="Proteomes" id="UP000193431">
    <property type="component" value="Chromosome"/>
</dbReference>
<feature type="compositionally biased region" description="Low complexity" evidence="1">
    <location>
        <begin position="159"/>
        <end position="177"/>
    </location>
</feature>
<dbReference type="InterPro" id="IPR011250">
    <property type="entry name" value="OMP/PagP_B-barrel"/>
</dbReference>
<evidence type="ECO:0000313" key="4">
    <source>
        <dbReference type="Proteomes" id="UP000193431"/>
    </source>
</evidence>
<feature type="transmembrane region" description="Helical" evidence="2">
    <location>
        <begin position="45"/>
        <end position="64"/>
    </location>
</feature>
<organism evidence="3 4">
    <name type="scientific">Nonlabens spongiae</name>
    <dbReference type="NCBI Taxonomy" id="331648"/>
    <lineage>
        <taxon>Bacteria</taxon>
        <taxon>Pseudomonadati</taxon>
        <taxon>Bacteroidota</taxon>
        <taxon>Flavobacteriia</taxon>
        <taxon>Flavobacteriales</taxon>
        <taxon>Flavobacteriaceae</taxon>
        <taxon>Nonlabens</taxon>
    </lineage>
</organism>
<dbReference type="SUPFAM" id="SSF56925">
    <property type="entry name" value="OMPA-like"/>
    <property type="match status" value="1"/>
</dbReference>
<evidence type="ECO:0000256" key="2">
    <source>
        <dbReference type="SAM" id="Phobius"/>
    </source>
</evidence>
<protein>
    <submittedName>
        <fullName evidence="3">Uncharacterized protein</fullName>
    </submittedName>
</protein>
<feature type="compositionally biased region" description="Basic and acidic residues" evidence="1">
    <location>
        <begin position="187"/>
        <end position="197"/>
    </location>
</feature>
<evidence type="ECO:0000313" key="3">
    <source>
        <dbReference type="EMBL" id="ARN78501.1"/>
    </source>
</evidence>
<accession>A0A1W6MLM0</accession>
<evidence type="ECO:0000256" key="1">
    <source>
        <dbReference type="SAM" id="MobiDB-lite"/>
    </source>
</evidence>
<keyword evidence="2" id="KW-0472">Membrane</keyword>
<dbReference type="OrthoDB" id="1113942at2"/>
<feature type="compositionally biased region" description="Polar residues" evidence="1">
    <location>
        <begin position="78"/>
        <end position="96"/>
    </location>
</feature>
<feature type="region of interest" description="Disordered" evidence="1">
    <location>
        <begin position="78"/>
        <end position="197"/>
    </location>
</feature>
<feature type="compositionally biased region" description="Polar residues" evidence="1">
    <location>
        <begin position="104"/>
        <end position="131"/>
    </location>
</feature>
<dbReference type="STRING" id="331648.BST97_11160"/>
<proteinExistence type="predicted"/>
<keyword evidence="2" id="KW-1133">Transmembrane helix</keyword>
<gene>
    <name evidence="3" type="ORF">BST97_11160</name>
</gene>
<dbReference type="EMBL" id="CP019344">
    <property type="protein sequence ID" value="ARN78501.1"/>
    <property type="molecule type" value="Genomic_DNA"/>
</dbReference>
<feature type="compositionally biased region" description="Low complexity" evidence="1">
    <location>
        <begin position="132"/>
        <end position="143"/>
    </location>
</feature>
<keyword evidence="4" id="KW-1185">Reference proteome</keyword>
<keyword evidence="2" id="KW-0812">Transmembrane</keyword>
<dbReference type="AlphaFoldDB" id="A0A1W6MLM0"/>
<reference evidence="3 4" key="1">
    <citation type="submission" date="2016-11" db="EMBL/GenBank/DDBJ databases">
        <title>Trade-off between light-utilization and light-protection in marine flavobacteria.</title>
        <authorList>
            <person name="Kumagai Y."/>
        </authorList>
    </citation>
    <scope>NUCLEOTIDE SEQUENCE [LARGE SCALE GENOMIC DNA]</scope>
    <source>
        <strain evidence="3 4">JCM 13191</strain>
    </source>
</reference>
<sequence length="513" mass="56494">MSDKKNIDRLYQERFKEFEPTPPADMWSKIEKELPKEKKRRITPFWYYGGIAAGLALLLSLFLFQQDNDPNITKDQFVKTSSATEEQSQDNSQTEAVASEEDVPSNSSTPSPQNLRDVSQSDAGVTNASVASQENNRSQNSNNVVGTAQVNKKPAPTGNRSNPSTKTNKSSTINSSTDYAAFNLPKTSRDNHRETKNEIVETPVDERTSISATTKNEQFKKSDVVGNKTKIEKENQDALTVFNEKEQDSLANELVKNAVASEESKSDSLDVQQTNSRKFTGSTLIAPVYSNSLSGSSINTAVADNATQAGYNLSYGVSLAYDLNDRWSLRTGIHKTDVSYNTGDVRYASSDPTIDGPFATAFDASAVMDQGSLPTVTSSMPFAPDLVSNAFLGLDGELSQQLGYIEVPLEMRYKLINSRLNLSVAGGFSALFLQQNQVQIIGDNRRLDLGSDNNFRDFNQSANFGLGLDYGLTDRLGIMLEPMFKYQFNALSNDPTGFRPYTIAVYSGLTYKF</sequence>
<dbReference type="RefSeq" id="WP_085767306.1">
    <property type="nucleotide sequence ID" value="NZ_CP019344.1"/>
</dbReference>